<gene>
    <name evidence="5" type="ORF">ABA31_26810</name>
</gene>
<accession>A0AA87UTB6</accession>
<evidence type="ECO:0000313" key="5">
    <source>
        <dbReference type="EMBL" id="GEK81330.1"/>
    </source>
</evidence>
<name>A0AA87UTB6_9MICO</name>
<dbReference type="PANTHER" id="PTHR21599:SF0">
    <property type="entry name" value="GLYCERATE KINASE"/>
    <property type="match status" value="1"/>
</dbReference>
<dbReference type="GO" id="GO:0031388">
    <property type="term" value="P:organic acid phosphorylation"/>
    <property type="evidence" value="ECO:0007669"/>
    <property type="project" value="UniProtKB-UniRule"/>
</dbReference>
<dbReference type="Proteomes" id="UP000321749">
    <property type="component" value="Unassembled WGS sequence"/>
</dbReference>
<dbReference type="EMBL" id="BJUU01000025">
    <property type="protein sequence ID" value="GEK81330.1"/>
    <property type="molecule type" value="Genomic_DNA"/>
</dbReference>
<dbReference type="NCBIfam" id="TIGR00045">
    <property type="entry name" value="glycerate kinase"/>
    <property type="match status" value="1"/>
</dbReference>
<dbReference type="InterPro" id="IPR018197">
    <property type="entry name" value="Glycerate_kinase_RE-like"/>
</dbReference>
<evidence type="ECO:0000313" key="6">
    <source>
        <dbReference type="Proteomes" id="UP000321749"/>
    </source>
</evidence>
<organism evidence="5 6">
    <name type="scientific">Agrococcus baldri</name>
    <dbReference type="NCBI Taxonomy" id="153730"/>
    <lineage>
        <taxon>Bacteria</taxon>
        <taxon>Bacillati</taxon>
        <taxon>Actinomycetota</taxon>
        <taxon>Actinomycetes</taxon>
        <taxon>Micrococcales</taxon>
        <taxon>Microbacteriaceae</taxon>
        <taxon>Agrococcus</taxon>
    </lineage>
</organism>
<dbReference type="InterPro" id="IPR036129">
    <property type="entry name" value="Glycerate_kinase_sf"/>
</dbReference>
<evidence type="ECO:0000256" key="3">
    <source>
        <dbReference type="ARBA" id="ARBA00022777"/>
    </source>
</evidence>
<comment type="caution">
    <text evidence="5">The sequence shown here is derived from an EMBL/GenBank/DDBJ whole genome shotgun (WGS) entry which is preliminary data.</text>
</comment>
<sequence length="374" mass="37441">MVTRPQVLVAPDKFKGSLTAAEAAAAMAAGAREAMPDAVVTSRPIADGGEGSVDALVAAGAELRTAVVTDPFGGSTEAHWAVMGERAVIELAQASGLRFRPSPRPEDALAAGTRGVGQLLRRALDDGYRDILIAIGGSASTDGGFGAATELGLRVLDASGREIPAVRGLVDCVSIDATGVDPRLAESRIVIATDVSSPLTGPTGAACMFGPQKGADAVAVALLERRLGAWGRVLDMHTKAVTAMPGVGAAGGFAAPFLALGIAQLASGADEVAAILGIAQAVSESDIVLIGEGSLDEQSLMGKEPIAVARLGVAAGARVIAVCGRSLLTADQLSQAGIAALESIVDIAPTAEAAFTDAPALLRRATGMALRASP</sequence>
<dbReference type="AlphaFoldDB" id="A0AA87UTB6"/>
<dbReference type="InterPro" id="IPR004381">
    <property type="entry name" value="Glycerate_kinase"/>
</dbReference>
<dbReference type="Pfam" id="PF02595">
    <property type="entry name" value="Gly_kinase"/>
    <property type="match status" value="1"/>
</dbReference>
<dbReference type="Gene3D" id="3.90.1510.10">
    <property type="entry name" value="Glycerate kinase, domain 2"/>
    <property type="match status" value="1"/>
</dbReference>
<dbReference type="GO" id="GO:0008887">
    <property type="term" value="F:glycerate kinase activity"/>
    <property type="evidence" value="ECO:0007669"/>
    <property type="project" value="UniProtKB-UniRule"/>
</dbReference>
<evidence type="ECO:0000256" key="1">
    <source>
        <dbReference type="ARBA" id="ARBA00006284"/>
    </source>
</evidence>
<keyword evidence="3 4" id="KW-0418">Kinase</keyword>
<keyword evidence="6" id="KW-1185">Reference proteome</keyword>
<dbReference type="SUPFAM" id="SSF110738">
    <property type="entry name" value="Glycerate kinase I"/>
    <property type="match status" value="1"/>
</dbReference>
<evidence type="ECO:0000256" key="2">
    <source>
        <dbReference type="ARBA" id="ARBA00022679"/>
    </source>
</evidence>
<evidence type="ECO:0000256" key="4">
    <source>
        <dbReference type="PIRNR" id="PIRNR006078"/>
    </source>
</evidence>
<proteinExistence type="inferred from homology"/>
<dbReference type="InterPro" id="IPR018193">
    <property type="entry name" value="Glyc_kinase_flavodox-like_fold"/>
</dbReference>
<dbReference type="PANTHER" id="PTHR21599">
    <property type="entry name" value="GLYCERATE KINASE"/>
    <property type="match status" value="1"/>
</dbReference>
<reference evidence="5 6" key="1">
    <citation type="submission" date="2019-07" db="EMBL/GenBank/DDBJ databases">
        <title>Whole genome shotgun sequence of Agrococcus baldri NBRC 103055.</title>
        <authorList>
            <person name="Hosoyama A."/>
            <person name="Uohara A."/>
            <person name="Ohji S."/>
            <person name="Ichikawa N."/>
        </authorList>
    </citation>
    <scope>NUCLEOTIDE SEQUENCE [LARGE SCALE GENOMIC DNA]</scope>
    <source>
        <strain evidence="5 6">NBRC 103055</strain>
    </source>
</reference>
<dbReference type="PIRSF" id="PIRSF006078">
    <property type="entry name" value="GlxK"/>
    <property type="match status" value="1"/>
</dbReference>
<dbReference type="Gene3D" id="3.40.50.10350">
    <property type="entry name" value="Glycerate kinase, domain 1"/>
    <property type="match status" value="1"/>
</dbReference>
<protein>
    <submittedName>
        <fullName evidence="5">Glycerate kinase</fullName>
    </submittedName>
</protein>
<comment type="similarity">
    <text evidence="1 4">Belongs to the glycerate kinase type-1 family.</text>
</comment>
<keyword evidence="2 4" id="KW-0808">Transferase</keyword>